<sequence length="130" mass="14324">MVDPQRMLATAIEKFRTISLQTTNCRRYCFVRGLAKQRKPFLKSQKRSGETERNAACRGFSGKRPGGGGVAHGGTSEATSEGVVLISCRGEKPKDSRALHAKPREAHSNRACHEGEETKNSTSRHRDNKA</sequence>
<evidence type="ECO:0000313" key="2">
    <source>
        <dbReference type="EMBL" id="KAK9309331.1"/>
    </source>
</evidence>
<dbReference type="Proteomes" id="UP001432146">
    <property type="component" value="Unassembled WGS sequence"/>
</dbReference>
<feature type="region of interest" description="Disordered" evidence="1">
    <location>
        <begin position="40"/>
        <end position="130"/>
    </location>
</feature>
<evidence type="ECO:0000256" key="1">
    <source>
        <dbReference type="SAM" id="MobiDB-lite"/>
    </source>
</evidence>
<protein>
    <submittedName>
        <fullName evidence="2">Uncharacterized protein</fullName>
    </submittedName>
</protein>
<keyword evidence="3" id="KW-1185">Reference proteome</keyword>
<comment type="caution">
    <text evidence="2">The sequence shown here is derived from an EMBL/GenBank/DDBJ whole genome shotgun (WGS) entry which is preliminary data.</text>
</comment>
<gene>
    <name evidence="2" type="ORF">QLX08_000962</name>
</gene>
<dbReference type="AlphaFoldDB" id="A0AAW1AHY5"/>
<reference evidence="2 3" key="1">
    <citation type="submission" date="2024-05" db="EMBL/GenBank/DDBJ databases">
        <title>The nuclear and mitochondrial genome assemblies of Tetragonisca angustula (Apidae: Meliponini), a tiny yet remarkable pollinator in the Neotropics.</title>
        <authorList>
            <person name="Ferrari R."/>
            <person name="Ricardo P.C."/>
            <person name="Dias F.C."/>
            <person name="Araujo N.S."/>
            <person name="Soares D.O."/>
            <person name="Zhou Q.-S."/>
            <person name="Zhu C.-D."/>
            <person name="Coutinho L."/>
            <person name="Airas M.C."/>
            <person name="Batista T.M."/>
        </authorList>
    </citation>
    <scope>NUCLEOTIDE SEQUENCE [LARGE SCALE GENOMIC DNA]</scope>
    <source>
        <strain evidence="2">ASF017062</strain>
        <tissue evidence="2">Abdomen</tissue>
    </source>
</reference>
<evidence type="ECO:0000313" key="3">
    <source>
        <dbReference type="Proteomes" id="UP001432146"/>
    </source>
</evidence>
<organism evidence="2 3">
    <name type="scientific">Tetragonisca angustula</name>
    <dbReference type="NCBI Taxonomy" id="166442"/>
    <lineage>
        <taxon>Eukaryota</taxon>
        <taxon>Metazoa</taxon>
        <taxon>Ecdysozoa</taxon>
        <taxon>Arthropoda</taxon>
        <taxon>Hexapoda</taxon>
        <taxon>Insecta</taxon>
        <taxon>Pterygota</taxon>
        <taxon>Neoptera</taxon>
        <taxon>Endopterygota</taxon>
        <taxon>Hymenoptera</taxon>
        <taxon>Apocrita</taxon>
        <taxon>Aculeata</taxon>
        <taxon>Apoidea</taxon>
        <taxon>Anthophila</taxon>
        <taxon>Apidae</taxon>
        <taxon>Tetragonisca</taxon>
    </lineage>
</organism>
<name>A0AAW1AHY5_9HYME</name>
<dbReference type="EMBL" id="JAWNGG020000012">
    <property type="protein sequence ID" value="KAK9309331.1"/>
    <property type="molecule type" value="Genomic_DNA"/>
</dbReference>
<accession>A0AAW1AHY5</accession>
<proteinExistence type="predicted"/>
<feature type="compositionally biased region" description="Basic and acidic residues" evidence="1">
    <location>
        <begin position="89"/>
        <end position="119"/>
    </location>
</feature>